<feature type="region of interest" description="Disordered" evidence="1">
    <location>
        <begin position="1314"/>
        <end position="1378"/>
    </location>
</feature>
<feature type="region of interest" description="Disordered" evidence="1">
    <location>
        <begin position="1044"/>
        <end position="1072"/>
    </location>
</feature>
<feature type="region of interest" description="Disordered" evidence="1">
    <location>
        <begin position="2157"/>
        <end position="2236"/>
    </location>
</feature>
<name>A0A835Y2L1_9CHLO</name>
<evidence type="ECO:0000259" key="3">
    <source>
        <dbReference type="PROSITE" id="PS50125"/>
    </source>
</evidence>
<feature type="domain" description="Guanylate cyclase" evidence="3">
    <location>
        <begin position="608"/>
        <end position="666"/>
    </location>
</feature>
<feature type="region of interest" description="Disordered" evidence="1">
    <location>
        <begin position="1149"/>
        <end position="1205"/>
    </location>
</feature>
<reference evidence="4" key="1">
    <citation type="journal article" date="2020" name="bioRxiv">
        <title>Comparative genomics of Chlamydomonas.</title>
        <authorList>
            <person name="Craig R.J."/>
            <person name="Hasan A.R."/>
            <person name="Ness R.W."/>
            <person name="Keightley P.D."/>
        </authorList>
    </citation>
    <scope>NUCLEOTIDE SEQUENCE</scope>
    <source>
        <strain evidence="4">CCAP 11/70</strain>
    </source>
</reference>
<dbReference type="OrthoDB" id="551765at2759"/>
<dbReference type="Gene3D" id="3.30.70.1230">
    <property type="entry name" value="Nucleotide cyclase"/>
    <property type="match status" value="4"/>
</dbReference>
<feature type="compositionally biased region" description="Polar residues" evidence="1">
    <location>
        <begin position="1249"/>
        <end position="1260"/>
    </location>
</feature>
<keyword evidence="2" id="KW-0812">Transmembrane</keyword>
<dbReference type="GO" id="GO:0035556">
    <property type="term" value="P:intracellular signal transduction"/>
    <property type="evidence" value="ECO:0007669"/>
    <property type="project" value="InterPro"/>
</dbReference>
<feature type="region of interest" description="Disordered" evidence="1">
    <location>
        <begin position="985"/>
        <end position="1007"/>
    </location>
</feature>
<feature type="region of interest" description="Disordered" evidence="1">
    <location>
        <begin position="927"/>
        <end position="957"/>
    </location>
</feature>
<gene>
    <name evidence="4" type="ORF">HYH03_007008</name>
</gene>
<feature type="region of interest" description="Disordered" evidence="1">
    <location>
        <begin position="1850"/>
        <end position="1870"/>
    </location>
</feature>
<feature type="region of interest" description="Disordered" evidence="1">
    <location>
        <begin position="539"/>
        <end position="558"/>
    </location>
</feature>
<organism evidence="4 5">
    <name type="scientific">Edaphochlamys debaryana</name>
    <dbReference type="NCBI Taxonomy" id="47281"/>
    <lineage>
        <taxon>Eukaryota</taxon>
        <taxon>Viridiplantae</taxon>
        <taxon>Chlorophyta</taxon>
        <taxon>core chlorophytes</taxon>
        <taxon>Chlorophyceae</taxon>
        <taxon>CS clade</taxon>
        <taxon>Chlamydomonadales</taxon>
        <taxon>Chlamydomonadales incertae sedis</taxon>
        <taxon>Edaphochlamys</taxon>
    </lineage>
</organism>
<dbReference type="SUPFAM" id="SSF53850">
    <property type="entry name" value="Periplasmic binding protein-like II"/>
    <property type="match status" value="1"/>
</dbReference>
<dbReference type="InterPro" id="IPR029787">
    <property type="entry name" value="Nucleotide_cyclase"/>
</dbReference>
<accession>A0A835Y2L1</accession>
<evidence type="ECO:0000313" key="4">
    <source>
        <dbReference type="EMBL" id="KAG2494763.1"/>
    </source>
</evidence>
<feature type="compositionally biased region" description="Gly residues" evidence="1">
    <location>
        <begin position="2025"/>
        <end position="2036"/>
    </location>
</feature>
<proteinExistence type="predicted"/>
<feature type="region of interest" description="Disordered" evidence="1">
    <location>
        <begin position="2015"/>
        <end position="2036"/>
    </location>
</feature>
<evidence type="ECO:0000256" key="2">
    <source>
        <dbReference type="SAM" id="Phobius"/>
    </source>
</evidence>
<feature type="compositionally biased region" description="Basic and acidic residues" evidence="1">
    <location>
        <begin position="1045"/>
        <end position="1054"/>
    </location>
</feature>
<feature type="region of interest" description="Disordered" evidence="1">
    <location>
        <begin position="1091"/>
        <end position="1131"/>
    </location>
</feature>
<evidence type="ECO:0000256" key="1">
    <source>
        <dbReference type="SAM" id="MobiDB-lite"/>
    </source>
</evidence>
<keyword evidence="5" id="KW-1185">Reference proteome</keyword>
<comment type="caution">
    <text evidence="4">The sequence shown here is derived from an EMBL/GenBank/DDBJ whole genome shotgun (WGS) entry which is preliminary data.</text>
</comment>
<dbReference type="Gene3D" id="3.40.190.10">
    <property type="entry name" value="Periplasmic binding protein-like II"/>
    <property type="match status" value="1"/>
</dbReference>
<protein>
    <recommendedName>
        <fullName evidence="3">Guanylate cyclase domain-containing protein</fullName>
    </recommendedName>
</protein>
<feature type="compositionally biased region" description="Polar residues" evidence="1">
    <location>
        <begin position="1314"/>
        <end position="1323"/>
    </location>
</feature>
<dbReference type="InterPro" id="IPR001054">
    <property type="entry name" value="A/G_cyclase"/>
</dbReference>
<feature type="compositionally biased region" description="Polar residues" evidence="1">
    <location>
        <begin position="1861"/>
        <end position="1870"/>
    </location>
</feature>
<feature type="compositionally biased region" description="Polar residues" evidence="1">
    <location>
        <begin position="2185"/>
        <end position="2198"/>
    </location>
</feature>
<dbReference type="SUPFAM" id="SSF55073">
    <property type="entry name" value="Nucleotide cyclase"/>
    <property type="match status" value="2"/>
</dbReference>
<keyword evidence="2" id="KW-1133">Transmembrane helix</keyword>
<feature type="transmembrane region" description="Helical" evidence="2">
    <location>
        <begin position="559"/>
        <end position="582"/>
    </location>
</feature>
<feature type="region of interest" description="Disordered" evidence="1">
    <location>
        <begin position="1746"/>
        <end position="1771"/>
    </location>
</feature>
<dbReference type="PANTHER" id="PTHR43081:SF1">
    <property type="entry name" value="ADENYLATE CYCLASE, TERMINAL-DIFFERENTIATION SPECIFIC"/>
    <property type="match status" value="1"/>
</dbReference>
<feature type="compositionally biased region" description="Basic and acidic residues" evidence="1">
    <location>
        <begin position="1327"/>
        <end position="1338"/>
    </location>
</feature>
<feature type="compositionally biased region" description="Low complexity" evidence="1">
    <location>
        <begin position="548"/>
        <end position="558"/>
    </location>
</feature>
<dbReference type="EMBL" id="JAEHOE010000028">
    <property type="protein sequence ID" value="KAG2494763.1"/>
    <property type="molecule type" value="Genomic_DNA"/>
</dbReference>
<dbReference type="Proteomes" id="UP000612055">
    <property type="component" value="Unassembled WGS sequence"/>
</dbReference>
<dbReference type="InterPro" id="IPR006059">
    <property type="entry name" value="SBP"/>
</dbReference>
<dbReference type="PANTHER" id="PTHR43081">
    <property type="entry name" value="ADENYLATE CYCLASE, TERMINAL-DIFFERENTIATION SPECIFIC-RELATED"/>
    <property type="match status" value="1"/>
</dbReference>
<feature type="region of interest" description="Disordered" evidence="1">
    <location>
        <begin position="1247"/>
        <end position="1271"/>
    </location>
</feature>
<evidence type="ECO:0000313" key="5">
    <source>
        <dbReference type="Proteomes" id="UP000612055"/>
    </source>
</evidence>
<sequence length="2393" mass="241661">MAATGALRQVAGVLGSAFASYPNVIRNTWTVPQSLDDWEQRLSDAASGGAGLAADGLVASHTVARTLLSRGLLADLTGLTLLDTTIMRWGVHPLLVEMTRSDNQVLGVPLDGSQLMLYVRLDVFRAAGLEAPGSWQQLLQVAERLNGTEAAQQVAGAPRRGPIFGFCLPPSARLLAQLALAVLAPMVQTGGSHAGMYLNAATLRPASATPAMSYVLSYIRRLAAFAAPVSFSATAPPFSDDFALGRCAMALGSAAQFRRNSHAAHPAGPSAVKGSVAASLLPGSELVLGSGPAGEGLVRCTPELCPYAALVSPLPGTAGAAPPAASQLLRLQQGAQPQPQAQQAAAQAATSTHTLAAAADAVLVNRAPLLSPDGLVAAIVSSSAELIAQLYSWLLLSTVGSPGSSSWALLLHPSSEVGPWRIDHFAAGPGSWAAAGYDGADAASFLTAARASLDHPNVVWPLRIRGAVEHNHAVRTAVEAVAAAPGASVVTSADQDPEVAAAMRNLTAAVTSLFGSGVPDPALRAEYRSSLLMQDVHGGHTETAAGNPSEPGEGSSSRVGLAVGVSLGSALLAVLALGFCYLKTHRRRRSSTGYWALVEAPKPGPATCIAVTDIEGSTSLWEALPEAVLDGALRTHHRVVRTASALHRGYESATEGDSFILVFETPVAAAEFAVALQQALLEAEWPEELLAAPTCRPVFVQRRDDVEPPGQVSFTPSAVPKAQLPMLAAGFAGMGVLASAGAGARAGAGGSIARQKTAWDGYSAAVMSLTGNRAASKRKPSAEPHVSGAHASAAHTSAGLAAAAKAVLEATASLGRGIRRANHSGDNSMAPFLQRAATDGDARGGRRLLPGVMGSTRIAILAALMSSSRGSSKGRGSITKSASPAAALAPLKPWRATAGSGALSGRGGGLLAGGFASWLRARASGRGLMSRPHQRSSLDLSSNAQDASSPGTLEPSRRNMFAHSRLGTTPASHAALHAFVTDEKPLEGGQAGGTPSDDVSSDDEEVSYEQDSMAAPTGAVAAQLLMTRQSTLHASDIAELAGFTSDHRGPRDLRFPSGRSGLPPSGISSASQMPTQTLTMGQLQLGTHSGFGAWVQHDKPPAPASRTKSSNGRAAAATVQPPLSSGEQPSAILPTVDDQLAPICSAADSQPLSSIPSSAVGVSPPHSGFLSALQPPPKQPSRMAPRLLDSRNSEAPSGALVGQPREEVHSMFSRLASEMGSAGGPALSGLGSALVHSLSKRLPRLPSSAQLSASGGSTQPGAHPAAGSPQLQGVASGRLATVGALARPLEPADMGPDGSMSQLGSNLLLPRLSPQQAPRSAASTLEPPRDSSGAHKAADTAQSPAEAAPQAGPSSRAALPRPVGGGRAAAEAEDGDTTIVLPQTCQPAAATPARGENRSEAQVFLDMLMQPNPQLLSVAQAPSVPPRRTAGLASIERSLELGQAPAPPAMPPSAANESMGSSTAASALFSPSSYWMAGMLPPLEEGDPYTMESSGNCIVTQASARVASKPAPFTPAPGSLLAYIHKLFAKLEEPVVGRQADDAVMVFAGLRVRVGLHCGVQTRDIVYNQASARQTFGGEGLRVAKAVTDCASGGQVVLSSEVLCQLQVAGAMADLPGVLMDLGDHQLFEATQTARPSQDVPAGGNQALHLAAPAMPVSRHLLQLAPPGLLGRLSFMPPVRSAIHQYTPGFMDAPVGDSVAVVVFRVSHASALLAWSAAVAAESMALLELYLRASLGPLLPTAAADLAPPGPRGSTHRASAPQHDSVAGASGLPPSTKRLPCYLAAAPPGSPFGTFVAGFTEPAAAARWALQAVARMADLPWPSELLQSPRGAPLEGITLLEAETIDGLAGSRRMGQGRARTPSQASGQIRSVTGAGPALPGGHQCLSTMGSLRCSLGGAADPSAQGSGAGALAARTPGGPASAGADGSAKVPAASASAVAAAAGLGGCAPHDGGATSLAGAAAGGRVVGMTLEVLPCHPVDACAELSLNDGTTLQSAGMGTMSALLEATASVGGAPHDSFQLPPAGGGGGGGGGSLLGLPFQPPPLESVLSAPARNSVTARALELVPRTGPAPLEAGGGSFTGPARTTRMAASLSPNAVHPATLATEPADAGEVCALSAPDPAAATSAAVGSPAGSRPASAKRQLFGWSGRALNGGVARSGSSFTLDSTVHRKGAGRSSADRQDSLLTLTKRSASVSRPATMVPEARPAGANNAADSSVDEGTRRPSSAILKTMSPVRRAALKGDSGRSGCKSLTGTAGARSLAQAAEDAEVVTLRGLRVRLGLAVGAVRVELCPMTGRVVYSGKTVTAAMTAAAAARLGALYATQAAAEAIVCSQAADADREAGDVGVLGAAAPRLEGSPVVGQVPKAGMGVPSAWLNHKTAFVRFRLTARH</sequence>
<feature type="region of interest" description="Disordered" evidence="1">
    <location>
        <begin position="773"/>
        <end position="793"/>
    </location>
</feature>
<feature type="region of interest" description="Disordered" evidence="1">
    <location>
        <begin position="1905"/>
        <end position="1928"/>
    </location>
</feature>
<dbReference type="InterPro" id="IPR050697">
    <property type="entry name" value="Adenylyl/Guanylyl_Cyclase_3/4"/>
</dbReference>
<dbReference type="GO" id="GO:0009190">
    <property type="term" value="P:cyclic nucleotide biosynthetic process"/>
    <property type="evidence" value="ECO:0007669"/>
    <property type="project" value="InterPro"/>
</dbReference>
<feature type="compositionally biased region" description="Polar residues" evidence="1">
    <location>
        <begin position="935"/>
        <end position="951"/>
    </location>
</feature>
<dbReference type="PROSITE" id="PS50125">
    <property type="entry name" value="GUANYLATE_CYCLASE_2"/>
    <property type="match status" value="1"/>
</dbReference>
<keyword evidence="2" id="KW-0472">Membrane</keyword>
<dbReference type="Pfam" id="PF13416">
    <property type="entry name" value="SBP_bac_8"/>
    <property type="match status" value="1"/>
</dbReference>